<evidence type="ECO:0000313" key="1">
    <source>
        <dbReference type="EMBL" id="MCI2229974.1"/>
    </source>
</evidence>
<dbReference type="EMBL" id="JAKQYM010000009">
    <property type="protein sequence ID" value="MCI2229974.1"/>
    <property type="molecule type" value="Genomic_DNA"/>
</dbReference>
<organism evidence="1 2">
    <name type="scientific">Polaribacter marinus</name>
    <dbReference type="NCBI Taxonomy" id="2916838"/>
    <lineage>
        <taxon>Bacteria</taxon>
        <taxon>Pseudomonadati</taxon>
        <taxon>Bacteroidota</taxon>
        <taxon>Flavobacteriia</taxon>
        <taxon>Flavobacteriales</taxon>
        <taxon>Flavobacteriaceae</taxon>
    </lineage>
</organism>
<proteinExistence type="predicted"/>
<sequence>MSPTIISVVEKNFDISVLFNMNEEENNHKEVSKHFDLKFSETKTSLPTFNSLKGAGLFNYYSKNYTSISQENSSPPPERL</sequence>
<keyword evidence="2" id="KW-1185">Reference proteome</keyword>
<reference evidence="1" key="1">
    <citation type="submission" date="2022-02" db="EMBL/GenBank/DDBJ databases">
        <title>Polaribacter sp. MSW13, isolated from seawater.</title>
        <authorList>
            <person name="Kristyanto S."/>
            <person name="Jung J."/>
            <person name="Jeon C.O."/>
        </authorList>
    </citation>
    <scope>NUCLEOTIDE SEQUENCE</scope>
    <source>
        <strain evidence="1">MSW13</strain>
    </source>
</reference>
<name>A0A9X1VNT7_9FLAO</name>
<dbReference type="AlphaFoldDB" id="A0A9X1VNT7"/>
<dbReference type="RefSeq" id="WP_242179084.1">
    <property type="nucleotide sequence ID" value="NZ_JAKQYM010000009.1"/>
</dbReference>
<gene>
    <name evidence="1" type="ORF">MC378_12420</name>
</gene>
<accession>A0A9X1VNT7</accession>
<protein>
    <submittedName>
        <fullName evidence="1">Uncharacterized protein</fullName>
    </submittedName>
</protein>
<dbReference type="Proteomes" id="UP001139369">
    <property type="component" value="Unassembled WGS sequence"/>
</dbReference>
<evidence type="ECO:0000313" key="2">
    <source>
        <dbReference type="Proteomes" id="UP001139369"/>
    </source>
</evidence>
<comment type="caution">
    <text evidence="1">The sequence shown here is derived from an EMBL/GenBank/DDBJ whole genome shotgun (WGS) entry which is preliminary data.</text>
</comment>